<feature type="domain" description="YhaN AAA" evidence="3">
    <location>
        <begin position="4"/>
        <end position="223"/>
    </location>
</feature>
<evidence type="ECO:0000259" key="3">
    <source>
        <dbReference type="Pfam" id="PF13514"/>
    </source>
</evidence>
<protein>
    <submittedName>
        <fullName evidence="4">AAA family ATPase</fullName>
    </submittedName>
</protein>
<dbReference type="SUPFAM" id="SSF52540">
    <property type="entry name" value="P-loop containing nucleoside triphosphate hydrolases"/>
    <property type="match status" value="1"/>
</dbReference>
<feature type="coiled-coil region" evidence="1">
    <location>
        <begin position="580"/>
        <end position="607"/>
    </location>
</feature>
<feature type="coiled-coil region" evidence="1">
    <location>
        <begin position="418"/>
        <end position="452"/>
    </location>
</feature>
<proteinExistence type="predicted"/>
<keyword evidence="1" id="KW-0175">Coiled coil</keyword>
<comment type="caution">
    <text evidence="4">The sequence shown here is derived from an EMBL/GenBank/DDBJ whole genome shotgun (WGS) entry which is preliminary data.</text>
</comment>
<evidence type="ECO:0000256" key="1">
    <source>
        <dbReference type="SAM" id="Coils"/>
    </source>
</evidence>
<keyword evidence="2" id="KW-0812">Transmembrane</keyword>
<name>A0A9D1JU89_9FIRM</name>
<dbReference type="AlphaFoldDB" id="A0A9D1JU89"/>
<dbReference type="Proteomes" id="UP000886741">
    <property type="component" value="Unassembled WGS sequence"/>
</dbReference>
<accession>A0A9D1JU89</accession>
<dbReference type="Pfam" id="PF13514">
    <property type="entry name" value="AAA_27"/>
    <property type="match status" value="1"/>
</dbReference>
<feature type="coiled-coil region" evidence="1">
    <location>
        <begin position="190"/>
        <end position="267"/>
    </location>
</feature>
<dbReference type="Gene3D" id="3.40.50.300">
    <property type="entry name" value="P-loop containing nucleotide triphosphate hydrolases"/>
    <property type="match status" value="2"/>
</dbReference>
<sequence length="733" mass="82457">MILKRMTATFGKLEREQLDLEPGLNVIEAPNESGKSTWAAFLLSMLYGIDTAQRSSRTNLPDKTKYKPWSGQPMEGSLELQWQGRPVTIQRTGSDRAPMREFSAFDSETGNAVPLTESTCGQTLIGVERSVYERSGFLSFRCMAISGDHALEARLNALVSSGEESFSYTQVEKRLRDQRNRLRHNRLGLLPQAEEELRQVRQQMETLETLNREYRELEVRREQLAEQEKQLAERLSRLQARALSGKRQQLEAARQDWEKKAAFLRLKADSVAALPPLETLSATQGQMDATVDGLRQLESMVDLRKPMTPLEPPQCPPGFEGLTSEQIHETVEAECARLERLRCPPLYDGSAPGRMTGFAVVMGALAILGLFLKLWPMVAFGLVLAVVFAVQAGARTNRNHRARMQYRAILDHYDVDSVDELLDRCDSWRETLAEYSRQTAELKRQRNAWEIQMTHLGERMTELMAAVRAFAPEVVDVTQAKAAIQRAIHLQQFYAAAQREEQNARSRYDALQEAIGPLPEPVADGTEDDGDPEEVAGQLEEVRQELTEVRSQMDLRRGRMEADGDPAQWSAKESVLTSKIARMQRRLDALNLALDALSQANETLQTRFSPQLNRLAGQYMARLTDGRYDQVLLDQNLQVTARPAGQAINRPLQALSSGTGDQLYLAVRLAICDLVLPPEAPLVLDDALAVFDDERMGAALSLLRELAQKRQILLFTCHTREKAWLDTHPAPAN</sequence>
<dbReference type="EMBL" id="DVJJ01000096">
    <property type="protein sequence ID" value="HIS65004.1"/>
    <property type="molecule type" value="Genomic_DNA"/>
</dbReference>
<evidence type="ECO:0000313" key="5">
    <source>
        <dbReference type="Proteomes" id="UP000886741"/>
    </source>
</evidence>
<evidence type="ECO:0000313" key="4">
    <source>
        <dbReference type="EMBL" id="HIS65004.1"/>
    </source>
</evidence>
<keyword evidence="2" id="KW-1133">Transmembrane helix</keyword>
<feature type="transmembrane region" description="Helical" evidence="2">
    <location>
        <begin position="355"/>
        <end position="372"/>
    </location>
</feature>
<reference evidence="4" key="2">
    <citation type="journal article" date="2021" name="PeerJ">
        <title>Extensive microbial diversity within the chicken gut microbiome revealed by metagenomics and culture.</title>
        <authorList>
            <person name="Gilroy R."/>
            <person name="Ravi A."/>
            <person name="Getino M."/>
            <person name="Pursley I."/>
            <person name="Horton D.L."/>
            <person name="Alikhan N.F."/>
            <person name="Baker D."/>
            <person name="Gharbi K."/>
            <person name="Hall N."/>
            <person name="Watson M."/>
            <person name="Adriaenssens E.M."/>
            <person name="Foster-Nyarko E."/>
            <person name="Jarju S."/>
            <person name="Secka A."/>
            <person name="Antonio M."/>
            <person name="Oren A."/>
            <person name="Chaudhuri R.R."/>
            <person name="La Ragione R."/>
            <person name="Hildebrand F."/>
            <person name="Pallen M.J."/>
        </authorList>
    </citation>
    <scope>NUCLEOTIDE SEQUENCE</scope>
    <source>
        <strain evidence="4">ChiBcec16-1751</strain>
    </source>
</reference>
<organism evidence="4 5">
    <name type="scientific">Candidatus Avoscillospira avistercoris</name>
    <dbReference type="NCBI Taxonomy" id="2840707"/>
    <lineage>
        <taxon>Bacteria</taxon>
        <taxon>Bacillati</taxon>
        <taxon>Bacillota</taxon>
        <taxon>Clostridia</taxon>
        <taxon>Eubacteriales</taxon>
        <taxon>Oscillospiraceae</taxon>
        <taxon>Oscillospiraceae incertae sedis</taxon>
        <taxon>Candidatus Avoscillospira</taxon>
    </lineage>
</organism>
<dbReference type="PANTHER" id="PTHR41259">
    <property type="entry name" value="DOUBLE-STRAND BREAK REPAIR RAD50 ATPASE, PUTATIVE-RELATED"/>
    <property type="match status" value="1"/>
</dbReference>
<dbReference type="PANTHER" id="PTHR41259:SF1">
    <property type="entry name" value="DOUBLE-STRAND BREAK REPAIR RAD50 ATPASE, PUTATIVE-RELATED"/>
    <property type="match status" value="1"/>
</dbReference>
<keyword evidence="2" id="KW-0472">Membrane</keyword>
<gene>
    <name evidence="4" type="ORF">IAA83_06500</name>
</gene>
<feature type="transmembrane region" description="Helical" evidence="2">
    <location>
        <begin position="378"/>
        <end position="394"/>
    </location>
</feature>
<evidence type="ECO:0000256" key="2">
    <source>
        <dbReference type="SAM" id="Phobius"/>
    </source>
</evidence>
<dbReference type="InterPro" id="IPR038734">
    <property type="entry name" value="YhaN_AAA"/>
</dbReference>
<dbReference type="InterPro" id="IPR027417">
    <property type="entry name" value="P-loop_NTPase"/>
</dbReference>
<reference evidence="4" key="1">
    <citation type="submission" date="2020-10" db="EMBL/GenBank/DDBJ databases">
        <authorList>
            <person name="Gilroy R."/>
        </authorList>
    </citation>
    <scope>NUCLEOTIDE SEQUENCE</scope>
    <source>
        <strain evidence="4">ChiBcec16-1751</strain>
    </source>
</reference>